<evidence type="ECO:0000256" key="1">
    <source>
        <dbReference type="SAM" id="SignalP"/>
    </source>
</evidence>
<protein>
    <recommendedName>
        <fullName evidence="2">Putative auto-transporter adhesin head GIN domain-containing protein</fullName>
    </recommendedName>
</protein>
<dbReference type="PATRIC" id="fig|172044.3.peg.3503"/>
<feature type="chain" id="PRO_5007548661" description="Putative auto-transporter adhesin head GIN domain-containing protein" evidence="1">
    <location>
        <begin position="23"/>
        <end position="225"/>
    </location>
</feature>
<feature type="domain" description="Putative auto-transporter adhesin head GIN" evidence="2">
    <location>
        <begin position="32"/>
        <end position="210"/>
    </location>
</feature>
<dbReference type="InterPro" id="IPR021255">
    <property type="entry name" value="DUF2807"/>
</dbReference>
<organism evidence="3 4">
    <name type="scientific">Sphingomonas yabuuchiae</name>
    <dbReference type="NCBI Taxonomy" id="172044"/>
    <lineage>
        <taxon>Bacteria</taxon>
        <taxon>Pseudomonadati</taxon>
        <taxon>Pseudomonadota</taxon>
        <taxon>Alphaproteobacteria</taxon>
        <taxon>Sphingomonadales</taxon>
        <taxon>Sphingomonadaceae</taxon>
        <taxon>Sphingomonas</taxon>
    </lineage>
</organism>
<comment type="caution">
    <text evidence="3">The sequence shown here is derived from an EMBL/GenBank/DDBJ whole genome shotgun (WGS) entry which is preliminary data.</text>
</comment>
<evidence type="ECO:0000313" key="4">
    <source>
        <dbReference type="Proteomes" id="UP000073923"/>
    </source>
</evidence>
<name>A0A147ILT4_9SPHN</name>
<dbReference type="RefSeq" id="WP_167345471.1">
    <property type="nucleotide sequence ID" value="NZ_LDTF01000094.1"/>
</dbReference>
<gene>
    <name evidence="3" type="ORF">NS355_14785</name>
</gene>
<sequence length="225" mass="22414">MSIRTAFAFLAPALLVAAPAMAADRRVDLSSFDTLRVEGPFRVSLTTAPSPRGTLSGDGAALRQVEAQVMGRTLVLRRSGGGDAPVTLALAAPPISGVTVIGGAQVTVQAMKGSALALSVTGTGEVRVGRVDGDQLAATMFGPARLTIEGGRVGKARLAANGPASIAADALEAGDLTVMLDGPGEIAARARYTAAVANGGLGKVTVAGTPKCRVTGGGPVRCGVR</sequence>
<dbReference type="Proteomes" id="UP000073923">
    <property type="component" value="Unassembled WGS sequence"/>
</dbReference>
<proteinExistence type="predicted"/>
<feature type="signal peptide" evidence="1">
    <location>
        <begin position="1"/>
        <end position="22"/>
    </location>
</feature>
<dbReference type="Pfam" id="PF10988">
    <property type="entry name" value="DUF2807"/>
    <property type="match status" value="1"/>
</dbReference>
<accession>A0A147ILT4</accession>
<dbReference type="AlphaFoldDB" id="A0A147ILT4"/>
<dbReference type="Gene3D" id="2.160.20.120">
    <property type="match status" value="1"/>
</dbReference>
<keyword evidence="1" id="KW-0732">Signal</keyword>
<dbReference type="EMBL" id="LDTF01000094">
    <property type="protein sequence ID" value="KTT96206.1"/>
    <property type="molecule type" value="Genomic_DNA"/>
</dbReference>
<evidence type="ECO:0000259" key="2">
    <source>
        <dbReference type="Pfam" id="PF10988"/>
    </source>
</evidence>
<reference evidence="3 4" key="1">
    <citation type="journal article" date="2016" name="Front. Microbiol.">
        <title>Genomic Resource of Rice Seed Associated Bacteria.</title>
        <authorList>
            <person name="Midha S."/>
            <person name="Bansal K."/>
            <person name="Sharma S."/>
            <person name="Kumar N."/>
            <person name="Patil P.P."/>
            <person name="Chaudhry V."/>
            <person name="Patil P.B."/>
        </authorList>
    </citation>
    <scope>NUCLEOTIDE SEQUENCE [LARGE SCALE GENOMIC DNA]</scope>
    <source>
        <strain evidence="3 4">NS355</strain>
    </source>
</reference>
<evidence type="ECO:0000313" key="3">
    <source>
        <dbReference type="EMBL" id="KTT96206.1"/>
    </source>
</evidence>